<dbReference type="AlphaFoldDB" id="A0A9D6UZM3"/>
<dbReference type="Proteomes" id="UP000807825">
    <property type="component" value="Unassembled WGS sequence"/>
</dbReference>
<dbReference type="Pfam" id="PF05402">
    <property type="entry name" value="PqqD"/>
    <property type="match status" value="1"/>
</dbReference>
<accession>A0A9D6UZM3</accession>
<name>A0A9D6UZM3_9BACT</name>
<proteinExistence type="predicted"/>
<gene>
    <name evidence="1" type="ORF">HY912_00645</name>
</gene>
<dbReference type="InterPro" id="IPR008792">
    <property type="entry name" value="PQQD"/>
</dbReference>
<evidence type="ECO:0000313" key="1">
    <source>
        <dbReference type="EMBL" id="MBI5247975.1"/>
    </source>
</evidence>
<sequence>MLKFRRHACGVDCSTESLLKSTSESPKQIIFEMSTVAAVKDQVSRDLDGEAAILNLNTGIYYGLNSVGARIWELLSEPKPVSQILETLLQEYDVDTERCQSDLMRLLEDLAEAGLIEVRNEGAP</sequence>
<dbReference type="EMBL" id="JACRDE010000020">
    <property type="protein sequence ID" value="MBI5247975.1"/>
    <property type="molecule type" value="Genomic_DNA"/>
</dbReference>
<dbReference type="InterPro" id="IPR041881">
    <property type="entry name" value="PqqD_sf"/>
</dbReference>
<protein>
    <submittedName>
        <fullName evidence="1">PqqD family protein</fullName>
    </submittedName>
</protein>
<evidence type="ECO:0000313" key="2">
    <source>
        <dbReference type="Proteomes" id="UP000807825"/>
    </source>
</evidence>
<organism evidence="1 2">
    <name type="scientific">Desulfomonile tiedjei</name>
    <dbReference type="NCBI Taxonomy" id="2358"/>
    <lineage>
        <taxon>Bacteria</taxon>
        <taxon>Pseudomonadati</taxon>
        <taxon>Thermodesulfobacteriota</taxon>
        <taxon>Desulfomonilia</taxon>
        <taxon>Desulfomonilales</taxon>
        <taxon>Desulfomonilaceae</taxon>
        <taxon>Desulfomonile</taxon>
    </lineage>
</organism>
<dbReference type="Gene3D" id="1.10.10.1150">
    <property type="entry name" value="Coenzyme PQQ synthesis protein D (PqqD)"/>
    <property type="match status" value="1"/>
</dbReference>
<reference evidence="1" key="1">
    <citation type="submission" date="2020-07" db="EMBL/GenBank/DDBJ databases">
        <title>Huge and variable diversity of episymbiotic CPR bacteria and DPANN archaea in groundwater ecosystems.</title>
        <authorList>
            <person name="He C.Y."/>
            <person name="Keren R."/>
            <person name="Whittaker M."/>
            <person name="Farag I.F."/>
            <person name="Doudna J."/>
            <person name="Cate J.H.D."/>
            <person name="Banfield J.F."/>
        </authorList>
    </citation>
    <scope>NUCLEOTIDE SEQUENCE</scope>
    <source>
        <strain evidence="1">NC_groundwater_1664_Pr3_B-0.1um_52_9</strain>
    </source>
</reference>
<comment type="caution">
    <text evidence="1">The sequence shown here is derived from an EMBL/GenBank/DDBJ whole genome shotgun (WGS) entry which is preliminary data.</text>
</comment>